<dbReference type="HOGENOM" id="CLU_018816_4_0_5"/>
<name>F4QIK4_9CAUL</name>
<protein>
    <submittedName>
        <fullName evidence="6">Efflux transporter, RND family, MFP subunit</fullName>
    </submittedName>
</protein>
<dbReference type="InterPro" id="IPR058627">
    <property type="entry name" value="MdtA-like_C"/>
</dbReference>
<evidence type="ECO:0000256" key="1">
    <source>
        <dbReference type="ARBA" id="ARBA00009477"/>
    </source>
</evidence>
<dbReference type="STRING" id="715226.ABI_14320"/>
<keyword evidence="2" id="KW-0175">Coiled coil</keyword>
<dbReference type="PANTHER" id="PTHR30469">
    <property type="entry name" value="MULTIDRUG RESISTANCE PROTEIN MDTA"/>
    <property type="match status" value="1"/>
</dbReference>
<dbReference type="Proteomes" id="UP000006512">
    <property type="component" value="Unassembled WGS sequence"/>
</dbReference>
<evidence type="ECO:0000259" key="3">
    <source>
        <dbReference type="Pfam" id="PF25954"/>
    </source>
</evidence>
<dbReference type="Pfam" id="PF25973">
    <property type="entry name" value="BSH_CzcB"/>
    <property type="match status" value="1"/>
</dbReference>
<feature type="domain" description="Multidrug resistance protein MdtA-like C-terminal permuted SH3" evidence="4">
    <location>
        <begin position="256"/>
        <end position="313"/>
    </location>
</feature>
<dbReference type="GO" id="GO:1990281">
    <property type="term" value="C:efflux pump complex"/>
    <property type="evidence" value="ECO:0007669"/>
    <property type="project" value="TreeGrafter"/>
</dbReference>
<evidence type="ECO:0000313" key="6">
    <source>
        <dbReference type="EMBL" id="EGF92993.1"/>
    </source>
</evidence>
<dbReference type="InterPro" id="IPR058792">
    <property type="entry name" value="Beta-barrel_RND_2"/>
</dbReference>
<keyword evidence="7" id="KW-1185">Reference proteome</keyword>
<dbReference type="Gene3D" id="2.40.420.20">
    <property type="match status" value="1"/>
</dbReference>
<proteinExistence type="inferred from homology"/>
<organism evidence="6 7">
    <name type="scientific">Asticcacaulis biprosthecium C19</name>
    <dbReference type="NCBI Taxonomy" id="715226"/>
    <lineage>
        <taxon>Bacteria</taxon>
        <taxon>Pseudomonadati</taxon>
        <taxon>Pseudomonadota</taxon>
        <taxon>Alphaproteobacteria</taxon>
        <taxon>Caulobacterales</taxon>
        <taxon>Caulobacteraceae</taxon>
        <taxon>Asticcacaulis</taxon>
    </lineage>
</organism>
<dbReference type="InterPro" id="IPR006143">
    <property type="entry name" value="RND_pump_MFP"/>
</dbReference>
<sequence>MVSRPATVAVLEIKPATTEIGLSVVGRVRPADLVQLTSLNAGQVIQLLADNGDRVQAGAALAVIRATVEQAQTQANAARERAARAEAVEARQSYERTRMLADKGFAAPAALDIARAKLNAAEANLAAATADVQAAAERTREFTIRAPMDGTVLLRPIDNGQVVAAGETLFEVGSDAGTEIWAEVDETYADDLQPGMPARAALSGSDSVFGARLSEVSPRVDASTGGRQIRLVPDTTTTLPPGRSVDVTVVLSQRPNAIVIPRKAVIDATAGPKVYVVDNEGVVRVREVAILRWPSVNAIVEKGLKAGDRIVLDPSSVRNAQRVRPVPAGGQ</sequence>
<feature type="coiled-coil region" evidence="2">
    <location>
        <begin position="61"/>
        <end position="138"/>
    </location>
</feature>
<dbReference type="Gene3D" id="2.40.30.170">
    <property type="match status" value="1"/>
</dbReference>
<evidence type="ECO:0000259" key="5">
    <source>
        <dbReference type="Pfam" id="PF25973"/>
    </source>
</evidence>
<comment type="similarity">
    <text evidence="1">Belongs to the membrane fusion protein (MFP) (TC 8.A.1) family.</text>
</comment>
<feature type="domain" description="CzcB-like barrel-sandwich hybrid" evidence="5">
    <location>
        <begin position="40"/>
        <end position="172"/>
    </location>
</feature>
<dbReference type="SUPFAM" id="SSF111369">
    <property type="entry name" value="HlyD-like secretion proteins"/>
    <property type="match status" value="1"/>
</dbReference>
<dbReference type="eggNOG" id="COG0845">
    <property type="taxonomic scope" value="Bacteria"/>
</dbReference>
<evidence type="ECO:0000259" key="4">
    <source>
        <dbReference type="Pfam" id="PF25967"/>
    </source>
</evidence>
<dbReference type="Gene3D" id="2.40.50.100">
    <property type="match status" value="1"/>
</dbReference>
<dbReference type="EMBL" id="GL883077">
    <property type="protein sequence ID" value="EGF92993.1"/>
    <property type="molecule type" value="Genomic_DNA"/>
</dbReference>
<dbReference type="InterPro" id="IPR058647">
    <property type="entry name" value="BSH_CzcB-like"/>
</dbReference>
<dbReference type="Pfam" id="PF25954">
    <property type="entry name" value="Beta-barrel_RND_2"/>
    <property type="match status" value="1"/>
</dbReference>
<accession>F4QIK4</accession>
<dbReference type="Gene3D" id="1.10.287.470">
    <property type="entry name" value="Helix hairpin bin"/>
    <property type="match status" value="1"/>
</dbReference>
<dbReference type="Pfam" id="PF25967">
    <property type="entry name" value="RND-MFP_C"/>
    <property type="match status" value="1"/>
</dbReference>
<evidence type="ECO:0000256" key="2">
    <source>
        <dbReference type="SAM" id="Coils"/>
    </source>
</evidence>
<dbReference type="AlphaFoldDB" id="F4QIK4"/>
<gene>
    <name evidence="6" type="ORF">ABI_14320</name>
</gene>
<reference evidence="7" key="1">
    <citation type="submission" date="2011-03" db="EMBL/GenBank/DDBJ databases">
        <title>Draft genome sequence of Brevundimonas diminuta.</title>
        <authorList>
            <person name="Brown P.J.B."/>
            <person name="Buechlein A."/>
            <person name="Hemmerich C."/>
            <person name="Brun Y.V."/>
        </authorList>
    </citation>
    <scope>NUCLEOTIDE SEQUENCE [LARGE SCALE GENOMIC DNA]</scope>
    <source>
        <strain evidence="7">C19</strain>
    </source>
</reference>
<evidence type="ECO:0000313" key="7">
    <source>
        <dbReference type="Proteomes" id="UP000006512"/>
    </source>
</evidence>
<dbReference type="GO" id="GO:0015562">
    <property type="term" value="F:efflux transmembrane transporter activity"/>
    <property type="evidence" value="ECO:0007669"/>
    <property type="project" value="TreeGrafter"/>
</dbReference>
<feature type="domain" description="CusB-like beta-barrel" evidence="3">
    <location>
        <begin position="182"/>
        <end position="249"/>
    </location>
</feature>
<dbReference type="NCBIfam" id="TIGR01730">
    <property type="entry name" value="RND_mfp"/>
    <property type="match status" value="1"/>
</dbReference>
<dbReference type="PANTHER" id="PTHR30469:SF15">
    <property type="entry name" value="HLYD FAMILY OF SECRETION PROTEINS"/>
    <property type="match status" value="1"/>
</dbReference>